<keyword evidence="2" id="KW-1185">Reference proteome</keyword>
<name>A0A2I0V9W2_9ASPA</name>
<organism evidence="1 2">
    <name type="scientific">Dendrobium catenatum</name>
    <dbReference type="NCBI Taxonomy" id="906689"/>
    <lineage>
        <taxon>Eukaryota</taxon>
        <taxon>Viridiplantae</taxon>
        <taxon>Streptophyta</taxon>
        <taxon>Embryophyta</taxon>
        <taxon>Tracheophyta</taxon>
        <taxon>Spermatophyta</taxon>
        <taxon>Magnoliopsida</taxon>
        <taxon>Liliopsida</taxon>
        <taxon>Asparagales</taxon>
        <taxon>Orchidaceae</taxon>
        <taxon>Epidendroideae</taxon>
        <taxon>Malaxideae</taxon>
        <taxon>Dendrobiinae</taxon>
        <taxon>Dendrobium</taxon>
    </lineage>
</organism>
<gene>
    <name evidence="1" type="ORF">MA16_Dca026582</name>
</gene>
<evidence type="ECO:0000313" key="2">
    <source>
        <dbReference type="Proteomes" id="UP000233837"/>
    </source>
</evidence>
<dbReference type="AlphaFoldDB" id="A0A2I0V9W2"/>
<reference evidence="1 2" key="2">
    <citation type="journal article" date="2017" name="Nature">
        <title>The Apostasia genome and the evolution of orchids.</title>
        <authorList>
            <person name="Zhang G.Q."/>
            <person name="Liu K.W."/>
            <person name="Li Z."/>
            <person name="Lohaus R."/>
            <person name="Hsiao Y.Y."/>
            <person name="Niu S.C."/>
            <person name="Wang J.Y."/>
            <person name="Lin Y.C."/>
            <person name="Xu Q."/>
            <person name="Chen L.J."/>
            <person name="Yoshida K."/>
            <person name="Fujiwara S."/>
            <person name="Wang Z.W."/>
            <person name="Zhang Y.Q."/>
            <person name="Mitsuda N."/>
            <person name="Wang M."/>
            <person name="Liu G.H."/>
            <person name="Pecoraro L."/>
            <person name="Huang H.X."/>
            <person name="Xiao X.J."/>
            <person name="Lin M."/>
            <person name="Wu X.Y."/>
            <person name="Wu W.L."/>
            <person name="Chen Y.Y."/>
            <person name="Chang S.B."/>
            <person name="Sakamoto S."/>
            <person name="Ohme-Takagi M."/>
            <person name="Yagi M."/>
            <person name="Zeng S.J."/>
            <person name="Shen C.Y."/>
            <person name="Yeh C.M."/>
            <person name="Luo Y.B."/>
            <person name="Tsai W.C."/>
            <person name="Van de Peer Y."/>
            <person name="Liu Z.J."/>
        </authorList>
    </citation>
    <scope>NUCLEOTIDE SEQUENCE [LARGE SCALE GENOMIC DNA]</scope>
    <source>
        <tissue evidence="1">The whole plant</tissue>
    </source>
</reference>
<evidence type="ECO:0000313" key="1">
    <source>
        <dbReference type="EMBL" id="PKU60197.1"/>
    </source>
</evidence>
<proteinExistence type="predicted"/>
<sequence>MEVQVELYYAHVEIVEIAFVEQEMMLNLICFGDDSNLDITIGLLMEKIHLKMTLDHIPSILMMLMMT</sequence>
<accession>A0A2I0V9W2</accession>
<protein>
    <submittedName>
        <fullName evidence="1">Uncharacterized protein</fullName>
    </submittedName>
</protein>
<dbReference type="EMBL" id="KZ503988">
    <property type="protein sequence ID" value="PKU60197.1"/>
    <property type="molecule type" value="Genomic_DNA"/>
</dbReference>
<dbReference type="Proteomes" id="UP000233837">
    <property type="component" value="Unassembled WGS sequence"/>
</dbReference>
<reference evidence="1 2" key="1">
    <citation type="journal article" date="2016" name="Sci. Rep.">
        <title>The Dendrobium catenatum Lindl. genome sequence provides insights into polysaccharide synthase, floral development and adaptive evolution.</title>
        <authorList>
            <person name="Zhang G.Q."/>
            <person name="Xu Q."/>
            <person name="Bian C."/>
            <person name="Tsai W.C."/>
            <person name="Yeh C.M."/>
            <person name="Liu K.W."/>
            <person name="Yoshida K."/>
            <person name="Zhang L.S."/>
            <person name="Chang S.B."/>
            <person name="Chen F."/>
            <person name="Shi Y."/>
            <person name="Su Y.Y."/>
            <person name="Zhang Y.Q."/>
            <person name="Chen L.J."/>
            <person name="Yin Y."/>
            <person name="Lin M."/>
            <person name="Huang H."/>
            <person name="Deng H."/>
            <person name="Wang Z.W."/>
            <person name="Zhu S.L."/>
            <person name="Zhao X."/>
            <person name="Deng C."/>
            <person name="Niu S.C."/>
            <person name="Huang J."/>
            <person name="Wang M."/>
            <person name="Liu G.H."/>
            <person name="Yang H.J."/>
            <person name="Xiao X.J."/>
            <person name="Hsiao Y.Y."/>
            <person name="Wu W.L."/>
            <person name="Chen Y.Y."/>
            <person name="Mitsuda N."/>
            <person name="Ohme-Takagi M."/>
            <person name="Luo Y.B."/>
            <person name="Van de Peer Y."/>
            <person name="Liu Z.J."/>
        </authorList>
    </citation>
    <scope>NUCLEOTIDE SEQUENCE [LARGE SCALE GENOMIC DNA]</scope>
    <source>
        <tissue evidence="1">The whole plant</tissue>
    </source>
</reference>